<evidence type="ECO:0000313" key="8">
    <source>
        <dbReference type="EMBL" id="TID16052.1"/>
    </source>
</evidence>
<evidence type="ECO:0000256" key="6">
    <source>
        <dbReference type="RuleBase" id="RU362019"/>
    </source>
</evidence>
<dbReference type="Gene3D" id="3.30.1330.30">
    <property type="match status" value="1"/>
</dbReference>
<dbReference type="Proteomes" id="UP000298493">
    <property type="component" value="Unassembled WGS sequence"/>
</dbReference>
<name>A0A4Z1P6I9_9PEZI</name>
<dbReference type="NCBIfam" id="TIGR00111">
    <property type="entry name" value="pelota"/>
    <property type="match status" value="1"/>
</dbReference>
<dbReference type="InterPro" id="IPR005141">
    <property type="entry name" value="eRF1_2"/>
</dbReference>
<dbReference type="GO" id="GO:0032790">
    <property type="term" value="P:ribosome disassembly"/>
    <property type="evidence" value="ECO:0007669"/>
    <property type="project" value="TreeGrafter"/>
</dbReference>
<dbReference type="FunFam" id="3.30.1330.30:FF:000008">
    <property type="entry name" value="Protein pelota homolog"/>
    <property type="match status" value="1"/>
</dbReference>
<accession>A0A4Z1P6I9</accession>
<comment type="subcellular location">
    <subcellularLocation>
        <location evidence="2 6">Cytoplasm</location>
    </subcellularLocation>
</comment>
<dbReference type="InterPro" id="IPR058547">
    <property type="entry name" value="Pelota_N"/>
</dbReference>
<proteinExistence type="inferred from homology"/>
<dbReference type="GO" id="GO:0070481">
    <property type="term" value="P:nuclear-transcribed mRNA catabolic process, non-stop decay"/>
    <property type="evidence" value="ECO:0007669"/>
    <property type="project" value="InterPro"/>
</dbReference>
<comment type="similarity">
    <text evidence="3 6">Belongs to the eukaryotic release factor 1 family. Pelota subfamily.</text>
</comment>
<dbReference type="SUPFAM" id="SSF55315">
    <property type="entry name" value="L30e-like"/>
    <property type="match status" value="1"/>
</dbReference>
<dbReference type="GO" id="GO:0070966">
    <property type="term" value="P:nuclear-transcribed mRNA catabolic process, no-go decay"/>
    <property type="evidence" value="ECO:0007669"/>
    <property type="project" value="InterPro"/>
</dbReference>
<dbReference type="InterPro" id="IPR005140">
    <property type="entry name" value="eRF1_Pelota-like_N"/>
</dbReference>
<dbReference type="EMBL" id="SNSC02000019">
    <property type="protein sequence ID" value="TID16052.1"/>
    <property type="molecule type" value="Genomic_DNA"/>
</dbReference>
<sequence>MKQKSRNIERDGSGTVTLIPEEPEDMWHAYNLIRVNDILRAAAIRRVVTESATGSTSSSRVHTNLTLKVTKLDFDSSAAQLHVSGTITVENPYVKLGGYHTLDLELQRPFTIEKGDGWDSIALEQLNDSLDSKKRATIWAVVMEEGKANICYITEFQTNLAQQVTTTIPKKRATSTDQSKALGRFHKTLFDTLSRAMELLSTPLENLPPLLLASPGFAAQSFLTYIKSQAQSQGGKLLPALIAKITVTHSSSSNLSALAEVMKSPAITAKLSDSKFSRESALLDNFYASLRKDDGRSAYGAQEVISCIEKGAVGRGGGVLLISNTLFRAADVGERRKWVELTERVKQVEGGEVRVLSEAHESGKRLEALGGVAALLTFPVLDDESDEEVEEGHIKGSF</sequence>
<dbReference type="PANTHER" id="PTHR10853">
    <property type="entry name" value="PELOTA"/>
    <property type="match status" value="1"/>
</dbReference>
<evidence type="ECO:0000256" key="4">
    <source>
        <dbReference type="ARBA" id="ARBA00022490"/>
    </source>
</evidence>
<dbReference type="FunFam" id="2.30.30.870:FF:000001">
    <property type="entry name" value="Protein pelota homolog"/>
    <property type="match status" value="1"/>
</dbReference>
<dbReference type="STRING" id="86259.A0A4Z1P6I9"/>
<dbReference type="InterPro" id="IPR005142">
    <property type="entry name" value="eRF1_3"/>
</dbReference>
<dbReference type="PANTHER" id="PTHR10853:SF0">
    <property type="entry name" value="PROTEIN PELOTA HOMOLOG"/>
    <property type="match status" value="1"/>
</dbReference>
<keyword evidence="9" id="KW-1185">Reference proteome</keyword>
<organism evidence="8 9">
    <name type="scientific">Venturia nashicola</name>
    <dbReference type="NCBI Taxonomy" id="86259"/>
    <lineage>
        <taxon>Eukaryota</taxon>
        <taxon>Fungi</taxon>
        <taxon>Dikarya</taxon>
        <taxon>Ascomycota</taxon>
        <taxon>Pezizomycotina</taxon>
        <taxon>Dothideomycetes</taxon>
        <taxon>Pleosporomycetidae</taxon>
        <taxon>Venturiales</taxon>
        <taxon>Venturiaceae</taxon>
        <taxon>Venturia</taxon>
    </lineage>
</organism>
<keyword evidence="4 6" id="KW-0963">Cytoplasm</keyword>
<dbReference type="Pfam" id="PF26356">
    <property type="entry name" value="Pelota_N"/>
    <property type="match status" value="1"/>
</dbReference>
<evidence type="ECO:0000259" key="7">
    <source>
        <dbReference type="SMART" id="SM01194"/>
    </source>
</evidence>
<dbReference type="GO" id="GO:0070651">
    <property type="term" value="P:nonfunctional rRNA decay"/>
    <property type="evidence" value="ECO:0007669"/>
    <property type="project" value="TreeGrafter"/>
</dbReference>
<comment type="caution">
    <text evidence="8">The sequence shown here is derived from an EMBL/GenBank/DDBJ whole genome shotgun (WGS) entry which is preliminary data.</text>
</comment>
<dbReference type="AlphaFoldDB" id="A0A4Z1P6I9"/>
<dbReference type="SUPFAM" id="SSF159065">
    <property type="entry name" value="Dom34/Pelota N-terminal domain-like"/>
    <property type="match status" value="1"/>
</dbReference>
<dbReference type="GO" id="GO:0046872">
    <property type="term" value="F:metal ion binding"/>
    <property type="evidence" value="ECO:0007669"/>
    <property type="project" value="UniProtKB-KW"/>
</dbReference>
<dbReference type="Pfam" id="PF03465">
    <property type="entry name" value="eRF1_3"/>
    <property type="match status" value="1"/>
</dbReference>
<gene>
    <name evidence="8" type="ORF">E6O75_ATG09110</name>
</gene>
<dbReference type="InterPro" id="IPR042226">
    <property type="entry name" value="eFR1_2_sf"/>
</dbReference>
<dbReference type="OrthoDB" id="10249111at2759"/>
<evidence type="ECO:0000256" key="1">
    <source>
        <dbReference type="ARBA" id="ARBA00001968"/>
    </source>
</evidence>
<dbReference type="InterPro" id="IPR004405">
    <property type="entry name" value="TF_pelota"/>
</dbReference>
<dbReference type="InterPro" id="IPR029064">
    <property type="entry name" value="Ribosomal_eL30-like_sf"/>
</dbReference>
<dbReference type="GO" id="GO:0005737">
    <property type="term" value="C:cytoplasm"/>
    <property type="evidence" value="ECO:0007669"/>
    <property type="project" value="UniProtKB-SubCell"/>
</dbReference>
<comment type="function">
    <text evidence="6">Component of the Dom34-Hbs1 complex, a complex that recognizes stalled ribosomes and triggers the No-Go Decay (NGD) pathway (PubMed:20890290). In the Dom34-Hbs1 complex, dom34 recognizes ribosomes stalled at the 3' end of an mRNA and engages stalled ribosomes by destabilizing mRNA in the mRNA channel. Following ribosome-binding, the Dom34-Hbs1 complex promotes the disassembly of stalled ribosomes, followed by degradation of damaged mRNAs as part of the NGD pathway.</text>
</comment>
<evidence type="ECO:0000313" key="9">
    <source>
        <dbReference type="Proteomes" id="UP000298493"/>
    </source>
</evidence>
<dbReference type="GO" id="GO:0071025">
    <property type="term" value="P:RNA surveillance"/>
    <property type="evidence" value="ECO:0007669"/>
    <property type="project" value="InterPro"/>
</dbReference>
<dbReference type="SMART" id="SM01194">
    <property type="entry name" value="eRF1_1"/>
    <property type="match status" value="1"/>
</dbReference>
<keyword evidence="5 6" id="KW-0479">Metal-binding</keyword>
<dbReference type="InterPro" id="IPR038069">
    <property type="entry name" value="Pelota/DOM34_N"/>
</dbReference>
<dbReference type="Pfam" id="PF03464">
    <property type="entry name" value="eRF1_2"/>
    <property type="match status" value="1"/>
</dbReference>
<evidence type="ECO:0000256" key="5">
    <source>
        <dbReference type="ARBA" id="ARBA00022723"/>
    </source>
</evidence>
<comment type="cofactor">
    <cofactor evidence="1 6">
        <name>a divalent metal cation</name>
        <dbReference type="ChEBI" id="CHEBI:60240"/>
    </cofactor>
</comment>
<dbReference type="SUPFAM" id="SSF53137">
    <property type="entry name" value="Translational machinery components"/>
    <property type="match status" value="1"/>
</dbReference>
<evidence type="ECO:0000256" key="2">
    <source>
        <dbReference type="ARBA" id="ARBA00004496"/>
    </source>
</evidence>
<evidence type="ECO:0000256" key="3">
    <source>
        <dbReference type="ARBA" id="ARBA00009504"/>
    </source>
</evidence>
<feature type="domain" description="eRF1/Pelota-like N-terminal" evidence="7">
    <location>
        <begin position="1"/>
        <end position="131"/>
    </location>
</feature>
<dbReference type="Gene3D" id="2.30.30.870">
    <property type="entry name" value="Pelota, domain A"/>
    <property type="match status" value="1"/>
</dbReference>
<reference evidence="8 9" key="1">
    <citation type="submission" date="2019-04" db="EMBL/GenBank/DDBJ databases">
        <title>High contiguity whole genome sequence and gene annotation resource for two Venturia nashicola isolates.</title>
        <authorList>
            <person name="Prokchorchik M."/>
            <person name="Won K."/>
            <person name="Lee Y."/>
            <person name="Choi E.D."/>
            <person name="Segonzac C."/>
            <person name="Sohn K.H."/>
        </authorList>
    </citation>
    <scope>NUCLEOTIDE SEQUENCE [LARGE SCALE GENOMIC DNA]</scope>
    <source>
        <strain evidence="8 9">PRI2</strain>
    </source>
</reference>
<dbReference type="Gene3D" id="3.30.420.60">
    <property type="entry name" value="eRF1 domain 2"/>
    <property type="match status" value="1"/>
</dbReference>
<protein>
    <recommendedName>
        <fullName evidence="6">Protein DOM34 homolog</fullName>
    </recommendedName>
</protein>